<dbReference type="Pfam" id="PF03845">
    <property type="entry name" value="Spore_permease"/>
    <property type="match status" value="1"/>
</dbReference>
<keyword evidence="6 8" id="KW-1133">Transmembrane helix</keyword>
<evidence type="ECO:0000313" key="9">
    <source>
        <dbReference type="EMBL" id="MCR6095847.1"/>
    </source>
</evidence>
<keyword evidence="10" id="KW-1185">Reference proteome</keyword>
<evidence type="ECO:0000256" key="5">
    <source>
        <dbReference type="ARBA" id="ARBA00022692"/>
    </source>
</evidence>
<feature type="transmembrane region" description="Helical" evidence="8">
    <location>
        <begin position="272"/>
        <end position="294"/>
    </location>
</feature>
<comment type="subcellular location">
    <subcellularLocation>
        <location evidence="1">Membrane</location>
        <topology evidence="1">Multi-pass membrane protein</topology>
    </subcellularLocation>
</comment>
<dbReference type="RefSeq" id="WP_257820589.1">
    <property type="nucleotide sequence ID" value="NZ_JABXYM010000001.1"/>
</dbReference>
<dbReference type="Proteomes" id="UP001057753">
    <property type="component" value="Unassembled WGS sequence"/>
</dbReference>
<dbReference type="GO" id="GO:0016020">
    <property type="term" value="C:membrane"/>
    <property type="evidence" value="ECO:0007669"/>
    <property type="project" value="UniProtKB-SubCell"/>
</dbReference>
<feature type="transmembrane region" description="Helical" evidence="8">
    <location>
        <begin position="36"/>
        <end position="57"/>
    </location>
</feature>
<feature type="transmembrane region" description="Helical" evidence="8">
    <location>
        <begin position="344"/>
        <end position="364"/>
    </location>
</feature>
<evidence type="ECO:0000256" key="2">
    <source>
        <dbReference type="ARBA" id="ARBA00007998"/>
    </source>
</evidence>
<keyword evidence="7 8" id="KW-0472">Membrane</keyword>
<evidence type="ECO:0000256" key="7">
    <source>
        <dbReference type="ARBA" id="ARBA00023136"/>
    </source>
</evidence>
<keyword evidence="4" id="KW-0309">Germination</keyword>
<evidence type="ECO:0000256" key="3">
    <source>
        <dbReference type="ARBA" id="ARBA00022448"/>
    </source>
</evidence>
<dbReference type="GO" id="GO:0009847">
    <property type="term" value="P:spore germination"/>
    <property type="evidence" value="ECO:0007669"/>
    <property type="project" value="InterPro"/>
</dbReference>
<name>A0A9Q4B0M4_SALAG</name>
<feature type="transmembrane region" description="Helical" evidence="8">
    <location>
        <begin position="12"/>
        <end position="30"/>
    </location>
</feature>
<feature type="transmembrane region" description="Helical" evidence="8">
    <location>
        <begin position="306"/>
        <end position="324"/>
    </location>
</feature>
<evidence type="ECO:0000256" key="8">
    <source>
        <dbReference type="SAM" id="Phobius"/>
    </source>
</evidence>
<feature type="transmembrane region" description="Helical" evidence="8">
    <location>
        <begin position="143"/>
        <end position="161"/>
    </location>
</feature>
<feature type="transmembrane region" description="Helical" evidence="8">
    <location>
        <begin position="77"/>
        <end position="96"/>
    </location>
</feature>
<feature type="transmembrane region" description="Helical" evidence="8">
    <location>
        <begin position="116"/>
        <end position="136"/>
    </location>
</feature>
<proteinExistence type="inferred from homology"/>
<dbReference type="NCBIfam" id="TIGR00912">
    <property type="entry name" value="2A0309"/>
    <property type="match status" value="1"/>
</dbReference>
<dbReference type="PANTHER" id="PTHR34975:SF2">
    <property type="entry name" value="SPORE GERMINATION PROTEIN A2"/>
    <property type="match status" value="1"/>
</dbReference>
<dbReference type="InterPro" id="IPR004761">
    <property type="entry name" value="Spore_GerAB"/>
</dbReference>
<sequence>MNKEKITNYQMFLLMVLFMLGSAVVVGLEMNSQQDAWLTILTGMVFGSVFFLLYGYIFSKHPGRALTSILEDVFGKIIGKLISIGYIGYFLYIAARVTRDFTDLIVIELMMKTPDYIIAIAIIIVVIYASSLGIEVIARTGQLAIIFLFGLGGLVIVFALIDQLPDFSRLEPVLEEGWGRILTNAFPVATTFPFGELIAFTMFFPFFKENKTKKVVMTGLSAIVVSGVTLASLSALIVAINAPEVMDDLAFPLLDAIKKINIADIIQRLDPIGILFLVIGGFYKISLFVYAANVAFNHVLKLKKNVFMQGFLAIVPLVASFYIAENFIEHLYIGLEIVPYYLHLVFQLYIPLLLIVGIWVRSAFEKKKAKKKAS</sequence>
<evidence type="ECO:0000256" key="6">
    <source>
        <dbReference type="ARBA" id="ARBA00022989"/>
    </source>
</evidence>
<comment type="caution">
    <text evidence="9">The sequence shown here is derived from an EMBL/GenBank/DDBJ whole genome shotgun (WGS) entry which is preliminary data.</text>
</comment>
<evidence type="ECO:0000256" key="1">
    <source>
        <dbReference type="ARBA" id="ARBA00004141"/>
    </source>
</evidence>
<feature type="transmembrane region" description="Helical" evidence="8">
    <location>
        <begin position="181"/>
        <end position="207"/>
    </location>
</feature>
<organism evidence="9 10">
    <name type="scientific">Salipaludibacillus agaradhaerens</name>
    <name type="common">Bacillus agaradhaerens</name>
    <dbReference type="NCBI Taxonomy" id="76935"/>
    <lineage>
        <taxon>Bacteria</taxon>
        <taxon>Bacillati</taxon>
        <taxon>Bacillota</taxon>
        <taxon>Bacilli</taxon>
        <taxon>Bacillales</taxon>
        <taxon>Bacillaceae</taxon>
    </lineage>
</organism>
<protein>
    <submittedName>
        <fullName evidence="9">Endospore germination permease</fullName>
    </submittedName>
</protein>
<dbReference type="AlphaFoldDB" id="A0A9Q4B0M4"/>
<gene>
    <name evidence="9" type="ORF">HXA33_04755</name>
</gene>
<evidence type="ECO:0000313" key="10">
    <source>
        <dbReference type="Proteomes" id="UP001057753"/>
    </source>
</evidence>
<dbReference type="PANTHER" id="PTHR34975">
    <property type="entry name" value="SPORE GERMINATION PROTEIN A2"/>
    <property type="match status" value="1"/>
</dbReference>
<reference evidence="9" key="1">
    <citation type="submission" date="2020-06" db="EMBL/GenBank/DDBJ databases">
        <title>Insight into the genomes of haloalkaliphilic bacilli from Kenyan soda lakes.</title>
        <authorList>
            <person name="Mwirichia R."/>
            <person name="Villamizar G.C."/>
            <person name="Poehlein A."/>
            <person name="Mugweru J."/>
            <person name="Kipnyargis A."/>
            <person name="Kiplimo D."/>
            <person name="Orwa P."/>
            <person name="Daniel R."/>
        </authorList>
    </citation>
    <scope>NUCLEOTIDE SEQUENCE</scope>
    <source>
        <strain evidence="9">B1096_S55</strain>
    </source>
</reference>
<accession>A0A9Q4B0M4</accession>
<keyword evidence="3" id="KW-0813">Transport</keyword>
<evidence type="ECO:0000256" key="4">
    <source>
        <dbReference type="ARBA" id="ARBA00022544"/>
    </source>
</evidence>
<dbReference type="EMBL" id="JABXYM010000001">
    <property type="protein sequence ID" value="MCR6095847.1"/>
    <property type="molecule type" value="Genomic_DNA"/>
</dbReference>
<keyword evidence="5 8" id="KW-0812">Transmembrane</keyword>
<comment type="similarity">
    <text evidence="2">Belongs to the amino acid-polyamine-organocation (APC) superfamily. Spore germination protein (SGP) (TC 2.A.3.9) family.</text>
</comment>
<feature type="transmembrane region" description="Helical" evidence="8">
    <location>
        <begin position="219"/>
        <end position="240"/>
    </location>
</feature>